<name>A0A1I5XPZ2_9FIRM</name>
<dbReference type="AlphaFoldDB" id="A0A1I5XPZ2"/>
<evidence type="ECO:0008006" key="4">
    <source>
        <dbReference type="Google" id="ProtNLM"/>
    </source>
</evidence>
<dbReference type="EMBL" id="FOXO01000036">
    <property type="protein sequence ID" value="SFQ34008.1"/>
    <property type="molecule type" value="Genomic_DNA"/>
</dbReference>
<evidence type="ECO:0000313" key="2">
    <source>
        <dbReference type="EMBL" id="SFQ34008.1"/>
    </source>
</evidence>
<gene>
    <name evidence="1" type="ORF">SAMN04487928_1031</name>
    <name evidence="2" type="ORF">SAMN04487928_1361</name>
</gene>
<keyword evidence="3" id="KW-1185">Reference proteome</keyword>
<accession>A0A1I5XPZ2</accession>
<evidence type="ECO:0000313" key="3">
    <source>
        <dbReference type="Proteomes" id="UP000182624"/>
    </source>
</evidence>
<reference evidence="3" key="1">
    <citation type="submission" date="2016-10" db="EMBL/GenBank/DDBJ databases">
        <authorList>
            <person name="Varghese N."/>
            <person name="Submissions S."/>
        </authorList>
    </citation>
    <scope>NUCLEOTIDE SEQUENCE [LARGE SCALE GENOMIC DNA]</scope>
    <source>
        <strain evidence="3">P18</strain>
    </source>
</reference>
<evidence type="ECO:0000313" key="1">
    <source>
        <dbReference type="EMBL" id="SFP50721.1"/>
    </source>
</evidence>
<feature type="non-terminal residue" evidence="2">
    <location>
        <position position="28"/>
    </location>
</feature>
<proteinExistence type="predicted"/>
<dbReference type="Proteomes" id="UP000182624">
    <property type="component" value="Unassembled WGS sequence"/>
</dbReference>
<organism evidence="2 3">
    <name type="scientific">Butyrivibrio proteoclasticus</name>
    <dbReference type="NCBI Taxonomy" id="43305"/>
    <lineage>
        <taxon>Bacteria</taxon>
        <taxon>Bacillati</taxon>
        <taxon>Bacillota</taxon>
        <taxon>Clostridia</taxon>
        <taxon>Lachnospirales</taxon>
        <taxon>Lachnospiraceae</taxon>
        <taxon>Butyrivibrio</taxon>
    </lineage>
</organism>
<sequence>MIYVGIDVAKDKHDCCILGSEADNLYPV</sequence>
<protein>
    <recommendedName>
        <fullName evidence="4">Transposase</fullName>
    </recommendedName>
</protein>
<dbReference type="EMBL" id="FOXO01000003">
    <property type="protein sequence ID" value="SFP50721.1"/>
    <property type="molecule type" value="Genomic_DNA"/>
</dbReference>
<reference evidence="2" key="2">
    <citation type="submission" date="2016-10" db="EMBL/GenBank/DDBJ databases">
        <authorList>
            <person name="de Groot N.N."/>
        </authorList>
    </citation>
    <scope>NUCLEOTIDE SEQUENCE [LARGE SCALE GENOMIC DNA]</scope>
    <source>
        <strain evidence="2">P18</strain>
    </source>
</reference>